<organism evidence="2 3">
    <name type="scientific">Orbilia javanica</name>
    <dbReference type="NCBI Taxonomy" id="47235"/>
    <lineage>
        <taxon>Eukaryota</taxon>
        <taxon>Fungi</taxon>
        <taxon>Dikarya</taxon>
        <taxon>Ascomycota</taxon>
        <taxon>Pezizomycotina</taxon>
        <taxon>Orbiliomycetes</taxon>
        <taxon>Orbiliales</taxon>
        <taxon>Orbiliaceae</taxon>
        <taxon>Orbilia</taxon>
    </lineage>
</organism>
<proteinExistence type="predicted"/>
<comment type="caution">
    <text evidence="2">The sequence shown here is derived from an EMBL/GenBank/DDBJ whole genome shotgun (WGS) entry which is preliminary data.</text>
</comment>
<sequence>MPLTSLPIEIIGEILCQIDDRESLKSTITCCRQFYAAYQEYRETVNHACWRNSYASCEIYCKFLTHAVVNFLPIKVSGGGIPGEDVFAFWAAYMAWLKPPDVSAPIGLEWFRTAPAWEKLALMPDPLSKDMAETHKYVFSWSKKFCTDRLRYHGLTREEMSTNLPPTRSELTRVCTAFYQFWIYCILCNLPAVGLSDYFQIEVGSLGSWDDSQAVIEIITRVVEAMDFKEFVMVRNSLIPWVRNYAKVVVKEVVPGYENSESYKLEGYLGHSWTWGDTSLQHVLQDGNSLMWSLFCELGPKGFWKFLFESAPQQQNRISLTHPHRREYGSISAPFREYEDYSEAKRLFPILRICKGRLELTEGDACWWHFKAEEFVDKSVIMWDDWRLKEWGFTYPVLVPDVFWAEISGWELDAQKAAQ</sequence>
<keyword evidence="3" id="KW-1185">Reference proteome</keyword>
<protein>
    <recommendedName>
        <fullName evidence="1">F-box domain-containing protein</fullName>
    </recommendedName>
</protein>
<dbReference type="InterPro" id="IPR001810">
    <property type="entry name" value="F-box_dom"/>
</dbReference>
<evidence type="ECO:0000259" key="1">
    <source>
        <dbReference type="PROSITE" id="PS50181"/>
    </source>
</evidence>
<dbReference type="EMBL" id="JAVHNR010000004">
    <property type="protein sequence ID" value="KAK6344843.1"/>
    <property type="molecule type" value="Genomic_DNA"/>
</dbReference>
<evidence type="ECO:0000313" key="3">
    <source>
        <dbReference type="Proteomes" id="UP001313282"/>
    </source>
</evidence>
<dbReference type="Proteomes" id="UP001313282">
    <property type="component" value="Unassembled WGS sequence"/>
</dbReference>
<name>A0AAN8MXE1_9PEZI</name>
<gene>
    <name evidence="2" type="ORF">TWF718_006795</name>
</gene>
<dbReference type="PROSITE" id="PS50181">
    <property type="entry name" value="FBOX"/>
    <property type="match status" value="1"/>
</dbReference>
<dbReference type="AlphaFoldDB" id="A0AAN8MXE1"/>
<accession>A0AAN8MXE1</accession>
<evidence type="ECO:0000313" key="2">
    <source>
        <dbReference type="EMBL" id="KAK6344843.1"/>
    </source>
</evidence>
<reference evidence="2 3" key="1">
    <citation type="submission" date="2019-10" db="EMBL/GenBank/DDBJ databases">
        <authorList>
            <person name="Palmer J.M."/>
        </authorList>
    </citation>
    <scope>NUCLEOTIDE SEQUENCE [LARGE SCALE GENOMIC DNA]</scope>
    <source>
        <strain evidence="2 3">TWF718</strain>
    </source>
</reference>
<feature type="domain" description="F-box" evidence="1">
    <location>
        <begin position="1"/>
        <end position="53"/>
    </location>
</feature>